<dbReference type="RefSeq" id="WP_184133746.1">
    <property type="nucleotide sequence ID" value="NZ_JACHFL010000008.1"/>
</dbReference>
<proteinExistence type="predicted"/>
<name>A0A7W8JXW4_9DEIO</name>
<dbReference type="EMBL" id="JACHFL010000008">
    <property type="protein sequence ID" value="MBB5363993.1"/>
    <property type="molecule type" value="Genomic_DNA"/>
</dbReference>
<accession>A0A7W8JXW4</accession>
<dbReference type="PROSITE" id="PS51257">
    <property type="entry name" value="PROKAR_LIPOPROTEIN"/>
    <property type="match status" value="1"/>
</dbReference>
<evidence type="ECO:0000256" key="1">
    <source>
        <dbReference type="SAM" id="SignalP"/>
    </source>
</evidence>
<keyword evidence="3" id="KW-1185">Reference proteome</keyword>
<organism evidence="2 3">
    <name type="scientific">Deinococcus humi</name>
    <dbReference type="NCBI Taxonomy" id="662880"/>
    <lineage>
        <taxon>Bacteria</taxon>
        <taxon>Thermotogati</taxon>
        <taxon>Deinococcota</taxon>
        <taxon>Deinococci</taxon>
        <taxon>Deinococcales</taxon>
        <taxon>Deinococcaceae</taxon>
        <taxon>Deinococcus</taxon>
    </lineage>
</organism>
<comment type="caution">
    <text evidence="2">The sequence shown here is derived from an EMBL/GenBank/DDBJ whole genome shotgun (WGS) entry which is preliminary data.</text>
</comment>
<evidence type="ECO:0000313" key="2">
    <source>
        <dbReference type="EMBL" id="MBB5363993.1"/>
    </source>
</evidence>
<dbReference type="Proteomes" id="UP000552709">
    <property type="component" value="Unassembled WGS sequence"/>
</dbReference>
<feature type="chain" id="PRO_5030713010" evidence="1">
    <location>
        <begin position="21"/>
        <end position="341"/>
    </location>
</feature>
<dbReference type="AlphaFoldDB" id="A0A7W8JXW4"/>
<reference evidence="2 3" key="1">
    <citation type="submission" date="2020-08" db="EMBL/GenBank/DDBJ databases">
        <title>Genomic Encyclopedia of Type Strains, Phase IV (KMG-IV): sequencing the most valuable type-strain genomes for metagenomic binning, comparative biology and taxonomic classification.</title>
        <authorList>
            <person name="Goeker M."/>
        </authorList>
    </citation>
    <scope>NUCLEOTIDE SEQUENCE [LARGE SCALE GENOMIC DNA]</scope>
    <source>
        <strain evidence="2 3">DSM 27939</strain>
    </source>
</reference>
<sequence>MKLYALLPFGLLLTACTDSVPTPVVPAPTFSLTVTVTGAVSAPVTVTNTTTNKVEFTGALGGSKTFAALPKDTVLKVEGAAVNSFVTPAPQTIQLDADKTVTLSYSPVPSAKLPKGDIRLSQGVGQYIFADQDAAGQKLDLIGRHVENQVAKYTLLAQTTVAPNLSFTFPEVDAAKLSLSPLLQRLGDVAALPDSCKGTSIMSDPEVRLLLETETEIDGDTISGHINLAVVTLDQPDRPLKFAYADRAGTLKTDVVCTVQISETQSFEFRALYDLDFKKGWNLVEVIEPRQQVNPTAIMRSVPMPNTVRLRPSGMYAVGGSWGGSAPPMDVLKTHTKGMFF</sequence>
<keyword evidence="1" id="KW-0732">Signal</keyword>
<feature type="signal peptide" evidence="1">
    <location>
        <begin position="1"/>
        <end position="20"/>
    </location>
</feature>
<gene>
    <name evidence="2" type="ORF">HNQ08_003100</name>
</gene>
<evidence type="ECO:0000313" key="3">
    <source>
        <dbReference type="Proteomes" id="UP000552709"/>
    </source>
</evidence>
<protein>
    <submittedName>
        <fullName evidence="2">Uncharacterized protein</fullName>
    </submittedName>
</protein>